<dbReference type="SUPFAM" id="SSF46689">
    <property type="entry name" value="Homeodomain-like"/>
    <property type="match status" value="1"/>
</dbReference>
<organism evidence="4">
    <name type="scientific">Ixodes ricinus</name>
    <name type="common">Common tick</name>
    <name type="synonym">Acarus ricinus</name>
    <dbReference type="NCBI Taxonomy" id="34613"/>
    <lineage>
        <taxon>Eukaryota</taxon>
        <taxon>Metazoa</taxon>
        <taxon>Ecdysozoa</taxon>
        <taxon>Arthropoda</taxon>
        <taxon>Chelicerata</taxon>
        <taxon>Arachnida</taxon>
        <taxon>Acari</taxon>
        <taxon>Parasitiformes</taxon>
        <taxon>Ixodida</taxon>
        <taxon>Ixodoidea</taxon>
        <taxon>Ixodidae</taxon>
        <taxon>Ixodinae</taxon>
        <taxon>Ixodes</taxon>
    </lineage>
</organism>
<dbReference type="GO" id="GO:0005634">
    <property type="term" value="C:nucleus"/>
    <property type="evidence" value="ECO:0007669"/>
    <property type="project" value="UniProtKB-SubCell"/>
</dbReference>
<evidence type="ECO:0000256" key="2">
    <source>
        <dbReference type="ARBA" id="ARBA00023125"/>
    </source>
</evidence>
<evidence type="ECO:0000256" key="1">
    <source>
        <dbReference type="ARBA" id="ARBA00004123"/>
    </source>
</evidence>
<sequence>MHRPKLPKYKPSTLKQKICLIKEANKFTCSNTKLAEKHQGPISTLCTILKNQARIIEVHSRTYSAKRSRIRFTTYPDVGAALITWLQNDTAAHLPVESTISREKPNNLALKLGHEEFRCSSGWFSHFKERNNLTFLTVSDESCSTDKTVVEDWIKHTLAPLLSKYSADDVYNLDEAALFYKNLPTKKFAAKDTDVKGWKQPKDRITVMFGVNMTGKHKLAFLVLGKSEKPRCSKTLGFHQPINELIYRRNKRAWVTAIIFEE</sequence>
<accession>A0A6B0V5Z1</accession>
<dbReference type="Pfam" id="PF03184">
    <property type="entry name" value="DDE_1"/>
    <property type="match status" value="1"/>
</dbReference>
<dbReference type="InterPro" id="IPR006600">
    <property type="entry name" value="HTH_CenpB_DNA-bd_dom"/>
</dbReference>
<evidence type="ECO:0000313" key="4">
    <source>
        <dbReference type="EMBL" id="MXU97332.1"/>
    </source>
</evidence>
<dbReference type="Gene3D" id="1.10.10.60">
    <property type="entry name" value="Homeodomain-like"/>
    <property type="match status" value="2"/>
</dbReference>
<dbReference type="PROSITE" id="PS51253">
    <property type="entry name" value="HTH_CENPB"/>
    <property type="match status" value="1"/>
</dbReference>
<proteinExistence type="predicted"/>
<protein>
    <submittedName>
        <fullName evidence="4">Putative tigger transposase</fullName>
    </submittedName>
</protein>
<dbReference type="Pfam" id="PF03221">
    <property type="entry name" value="HTH_Tnp_Tc5"/>
    <property type="match status" value="1"/>
</dbReference>
<dbReference type="GO" id="GO:0003677">
    <property type="term" value="F:DNA binding"/>
    <property type="evidence" value="ECO:0007669"/>
    <property type="project" value="UniProtKB-KW"/>
</dbReference>
<dbReference type="PANTHER" id="PTHR19303">
    <property type="entry name" value="TRANSPOSON"/>
    <property type="match status" value="1"/>
</dbReference>
<dbReference type="SMART" id="SM00674">
    <property type="entry name" value="CENPB"/>
    <property type="match status" value="1"/>
</dbReference>
<dbReference type="InterPro" id="IPR050863">
    <property type="entry name" value="CenT-Element_Derived"/>
</dbReference>
<reference evidence="4" key="1">
    <citation type="submission" date="2019-12" db="EMBL/GenBank/DDBJ databases">
        <title>An insight into the sialome of adult female Ixodes ricinus ticks feeding for 6 days.</title>
        <authorList>
            <person name="Perner J."/>
            <person name="Ribeiro J.M.C."/>
        </authorList>
    </citation>
    <scope>NUCLEOTIDE SEQUENCE</scope>
    <source>
        <strain evidence="4">Semi-engorged</strain>
        <tissue evidence="4">Salivary glands</tissue>
    </source>
</reference>
<keyword evidence="2" id="KW-0238">DNA-binding</keyword>
<dbReference type="AlphaFoldDB" id="A0A6B0V5Z1"/>
<evidence type="ECO:0000259" key="3">
    <source>
        <dbReference type="PROSITE" id="PS51253"/>
    </source>
</evidence>
<dbReference type="InterPro" id="IPR004875">
    <property type="entry name" value="DDE_SF_endonuclease_dom"/>
</dbReference>
<dbReference type="PANTHER" id="PTHR19303:SF73">
    <property type="entry name" value="PROTEIN PDC2"/>
    <property type="match status" value="1"/>
</dbReference>
<comment type="subcellular location">
    <subcellularLocation>
        <location evidence="1">Nucleus</location>
    </subcellularLocation>
</comment>
<name>A0A6B0V5Z1_IXORI</name>
<dbReference type="InterPro" id="IPR009057">
    <property type="entry name" value="Homeodomain-like_sf"/>
</dbReference>
<feature type="domain" description="HTH CENPB-type" evidence="3">
    <location>
        <begin position="66"/>
        <end position="137"/>
    </location>
</feature>
<dbReference type="EMBL" id="GIFC01015249">
    <property type="protein sequence ID" value="MXU97332.1"/>
    <property type="molecule type" value="Transcribed_RNA"/>
</dbReference>